<name>A0AAE0G3D3_9CHLO</name>
<accession>A0AAE0G3D3</accession>
<evidence type="ECO:0000256" key="1">
    <source>
        <dbReference type="SAM" id="MobiDB-lite"/>
    </source>
</evidence>
<dbReference type="EMBL" id="LGRX02010162">
    <property type="protein sequence ID" value="KAK3270866.1"/>
    <property type="molecule type" value="Genomic_DNA"/>
</dbReference>
<organism evidence="2 3">
    <name type="scientific">Cymbomonas tetramitiformis</name>
    <dbReference type="NCBI Taxonomy" id="36881"/>
    <lineage>
        <taxon>Eukaryota</taxon>
        <taxon>Viridiplantae</taxon>
        <taxon>Chlorophyta</taxon>
        <taxon>Pyramimonadophyceae</taxon>
        <taxon>Pyramimonadales</taxon>
        <taxon>Pyramimonadaceae</taxon>
        <taxon>Cymbomonas</taxon>
    </lineage>
</organism>
<dbReference type="AlphaFoldDB" id="A0AAE0G3D3"/>
<feature type="region of interest" description="Disordered" evidence="1">
    <location>
        <begin position="183"/>
        <end position="202"/>
    </location>
</feature>
<sequence>MESSAEAHPFDGKRVLLEIAKMLLDSGGPFQGTADLLAIKVTQHDPSRTIAAFNAALRSARRKSTLDGMEVKSLFIKSLDPLFFAPVVNRLLLHDQRAAESSATIQQWARECYAQHGSDSHVPPATQKYSALALTGQHDEGDFKAIFNELRDQLYDIKKKIESLNNRIDDTKGFTTRAVKKNAIGRGGHGDGTRFGATPLPEHGNFPQYFPRHGRGETSKKVAFHKPTGTFVPTIVRESHMLRYGGETLAP</sequence>
<dbReference type="Proteomes" id="UP001190700">
    <property type="component" value="Unassembled WGS sequence"/>
</dbReference>
<evidence type="ECO:0000313" key="2">
    <source>
        <dbReference type="EMBL" id="KAK3270866.1"/>
    </source>
</evidence>
<proteinExistence type="predicted"/>
<reference evidence="2 3" key="1">
    <citation type="journal article" date="2015" name="Genome Biol. Evol.">
        <title>Comparative Genomics of a Bacterivorous Green Alga Reveals Evolutionary Causalities and Consequences of Phago-Mixotrophic Mode of Nutrition.</title>
        <authorList>
            <person name="Burns J.A."/>
            <person name="Paasch A."/>
            <person name="Narechania A."/>
            <person name="Kim E."/>
        </authorList>
    </citation>
    <scope>NUCLEOTIDE SEQUENCE [LARGE SCALE GENOMIC DNA]</scope>
    <source>
        <strain evidence="2 3">PLY_AMNH</strain>
    </source>
</reference>
<evidence type="ECO:0000313" key="3">
    <source>
        <dbReference type="Proteomes" id="UP001190700"/>
    </source>
</evidence>
<keyword evidence="3" id="KW-1185">Reference proteome</keyword>
<protein>
    <submittedName>
        <fullName evidence="2">Uncharacterized protein</fullName>
    </submittedName>
</protein>
<comment type="caution">
    <text evidence="2">The sequence shown here is derived from an EMBL/GenBank/DDBJ whole genome shotgun (WGS) entry which is preliminary data.</text>
</comment>
<gene>
    <name evidence="2" type="ORF">CYMTET_20761</name>
</gene>